<dbReference type="RefSeq" id="WP_145251477.1">
    <property type="nucleotide sequence ID" value="NZ_CP036278.1"/>
</dbReference>
<dbReference type="GO" id="GO:0016740">
    <property type="term" value="F:transferase activity"/>
    <property type="evidence" value="ECO:0007669"/>
    <property type="project" value="TreeGrafter"/>
</dbReference>
<evidence type="ECO:0000259" key="1">
    <source>
        <dbReference type="SMART" id="SM00849"/>
    </source>
</evidence>
<keyword evidence="3" id="KW-1185">Reference proteome</keyword>
<sequence>MTHIAITALVENTANGQHVRGEHGLAFWIEVDDQRLLFDTGQTSETLCHNAACLGIDLRTVKSVVLSHGHYDHTGGLKEVLHQATRPRLFLHPAALEPRYSRRSNGTTSAIGIRGGLTEVDWQRRAELVWTEQPTQILDGVTVTGGVPRATEFENTGGDFYLDSDCTRIDTIPDDQALFFDTAEGTVVLLGCAHAGVINTLEYIQQLTDGKPLHAVIGGMHLLNASSDRMERTIRSLTSLGVQMIAPAHCSGGRSAARLWAEFPDRWVPCPVGTRFEFRA</sequence>
<dbReference type="PANTHER" id="PTHR13754:SF13">
    <property type="entry name" value="METALLO-BETA-LACTAMASE SUPERFAMILY PROTEIN (AFU_ORTHOLOGUE AFUA_3G07630)"/>
    <property type="match status" value="1"/>
</dbReference>
<name>A0A518AW07_9BACT</name>
<evidence type="ECO:0000313" key="3">
    <source>
        <dbReference type="Proteomes" id="UP000315750"/>
    </source>
</evidence>
<dbReference type="InterPro" id="IPR052926">
    <property type="entry name" value="Metallo-beta-lactamase_dom"/>
</dbReference>
<dbReference type="SUPFAM" id="SSF56281">
    <property type="entry name" value="Metallo-hydrolase/oxidoreductase"/>
    <property type="match status" value="1"/>
</dbReference>
<dbReference type="PANTHER" id="PTHR13754">
    <property type="entry name" value="METALLO-BETA-LACTAMASE SUPERFAMILY PROTEIN"/>
    <property type="match status" value="1"/>
</dbReference>
<dbReference type="OrthoDB" id="9803916at2"/>
<dbReference type="CDD" id="cd07713">
    <property type="entry name" value="DHPS-like_MBL-fold"/>
    <property type="match status" value="1"/>
</dbReference>
<dbReference type="KEGG" id="amuc:Pan181_51680"/>
<dbReference type="AlphaFoldDB" id="A0A518AW07"/>
<dbReference type="InterPro" id="IPR001279">
    <property type="entry name" value="Metallo-B-lactamas"/>
</dbReference>
<evidence type="ECO:0000313" key="2">
    <source>
        <dbReference type="EMBL" id="QDU58927.1"/>
    </source>
</evidence>
<organism evidence="2 3">
    <name type="scientific">Aeoliella mucimassa</name>
    <dbReference type="NCBI Taxonomy" id="2527972"/>
    <lineage>
        <taxon>Bacteria</taxon>
        <taxon>Pseudomonadati</taxon>
        <taxon>Planctomycetota</taxon>
        <taxon>Planctomycetia</taxon>
        <taxon>Pirellulales</taxon>
        <taxon>Lacipirellulaceae</taxon>
        <taxon>Aeoliella</taxon>
    </lineage>
</organism>
<dbReference type="Pfam" id="PF00753">
    <property type="entry name" value="Lactamase_B"/>
    <property type="match status" value="1"/>
</dbReference>
<dbReference type="Proteomes" id="UP000315750">
    <property type="component" value="Chromosome"/>
</dbReference>
<dbReference type="EMBL" id="CP036278">
    <property type="protein sequence ID" value="QDU58927.1"/>
    <property type="molecule type" value="Genomic_DNA"/>
</dbReference>
<dbReference type="SMART" id="SM00849">
    <property type="entry name" value="Lactamase_B"/>
    <property type="match status" value="1"/>
</dbReference>
<accession>A0A518AW07</accession>
<dbReference type="InterPro" id="IPR036866">
    <property type="entry name" value="RibonucZ/Hydroxyglut_hydro"/>
</dbReference>
<dbReference type="InterPro" id="IPR041712">
    <property type="entry name" value="DHPS-like_MBL-fold"/>
</dbReference>
<protein>
    <submittedName>
        <fullName evidence="2">ComEC family competence protein</fullName>
    </submittedName>
</protein>
<proteinExistence type="predicted"/>
<reference evidence="2 3" key="1">
    <citation type="submission" date="2019-02" db="EMBL/GenBank/DDBJ databases">
        <title>Deep-cultivation of Planctomycetes and their phenomic and genomic characterization uncovers novel biology.</title>
        <authorList>
            <person name="Wiegand S."/>
            <person name="Jogler M."/>
            <person name="Boedeker C."/>
            <person name="Pinto D."/>
            <person name="Vollmers J."/>
            <person name="Rivas-Marin E."/>
            <person name="Kohn T."/>
            <person name="Peeters S.H."/>
            <person name="Heuer A."/>
            <person name="Rast P."/>
            <person name="Oberbeckmann S."/>
            <person name="Bunk B."/>
            <person name="Jeske O."/>
            <person name="Meyerdierks A."/>
            <person name="Storesund J.E."/>
            <person name="Kallscheuer N."/>
            <person name="Luecker S."/>
            <person name="Lage O.M."/>
            <person name="Pohl T."/>
            <person name="Merkel B.J."/>
            <person name="Hornburger P."/>
            <person name="Mueller R.-W."/>
            <person name="Bruemmer F."/>
            <person name="Labrenz M."/>
            <person name="Spormann A.M."/>
            <person name="Op den Camp H."/>
            <person name="Overmann J."/>
            <person name="Amann R."/>
            <person name="Jetten M.S.M."/>
            <person name="Mascher T."/>
            <person name="Medema M.H."/>
            <person name="Devos D.P."/>
            <person name="Kaster A.-K."/>
            <person name="Ovreas L."/>
            <person name="Rohde M."/>
            <person name="Galperin M.Y."/>
            <person name="Jogler C."/>
        </authorList>
    </citation>
    <scope>NUCLEOTIDE SEQUENCE [LARGE SCALE GENOMIC DNA]</scope>
    <source>
        <strain evidence="2 3">Pan181</strain>
    </source>
</reference>
<dbReference type="Gene3D" id="3.60.15.10">
    <property type="entry name" value="Ribonuclease Z/Hydroxyacylglutathione hydrolase-like"/>
    <property type="match status" value="1"/>
</dbReference>
<gene>
    <name evidence="2" type="ORF">Pan181_51680</name>
</gene>
<feature type="domain" description="Metallo-beta-lactamase" evidence="1">
    <location>
        <begin position="23"/>
        <end position="249"/>
    </location>
</feature>